<evidence type="ECO:0000256" key="2">
    <source>
        <dbReference type="ARBA" id="ARBA00023015"/>
    </source>
</evidence>
<sequence length="303" mass="33091">MLELKELQNFVAVAERLSVSGAAKVVHLSQPALSRQIQALERKLGVKLFERIGKRLVLTAEGDDLLMHSAHLLDQAQALINRAYGLEHGHVGLLRIGASPQTISGLLSPVMTEFARLYPNVNLVISEAHNDALVELVENGGVHMAVASRTNTCNLVGRELFKAELFAVLPANHPARGASKIDIRELADDRFLVLRRGFLTRQLFDHACAGIGIRPRIMLESDSTHTLIKLARDGHGIAVVSSSAREVHHLDNSAALISAGHTISDMVFALWHPNRYRPASLPAFVDLLEVHADFRGKGLTPVP</sequence>
<organism evidence="6 7">
    <name type="scientific">Nitratireductor aquimarinus</name>
    <dbReference type="NCBI Taxonomy" id="889300"/>
    <lineage>
        <taxon>Bacteria</taxon>
        <taxon>Pseudomonadati</taxon>
        <taxon>Pseudomonadota</taxon>
        <taxon>Alphaproteobacteria</taxon>
        <taxon>Hyphomicrobiales</taxon>
        <taxon>Phyllobacteriaceae</taxon>
        <taxon>Nitratireductor</taxon>
    </lineage>
</organism>
<dbReference type="InterPro" id="IPR005119">
    <property type="entry name" value="LysR_subst-bd"/>
</dbReference>
<feature type="domain" description="HTH lysR-type" evidence="5">
    <location>
        <begin position="2"/>
        <end position="59"/>
    </location>
</feature>
<evidence type="ECO:0000256" key="1">
    <source>
        <dbReference type="ARBA" id="ARBA00009437"/>
    </source>
</evidence>
<dbReference type="PANTHER" id="PTHR30346">
    <property type="entry name" value="TRANSCRIPTIONAL DUAL REGULATOR HCAR-RELATED"/>
    <property type="match status" value="1"/>
</dbReference>
<accession>A0ABU4ALZ0</accession>
<dbReference type="PRINTS" id="PR00039">
    <property type="entry name" value="HTHLYSR"/>
</dbReference>
<evidence type="ECO:0000313" key="6">
    <source>
        <dbReference type="EMBL" id="MDV6227263.1"/>
    </source>
</evidence>
<dbReference type="EMBL" id="JAWLIP010000006">
    <property type="protein sequence ID" value="MDV6227263.1"/>
    <property type="molecule type" value="Genomic_DNA"/>
</dbReference>
<evidence type="ECO:0000256" key="4">
    <source>
        <dbReference type="ARBA" id="ARBA00023163"/>
    </source>
</evidence>
<dbReference type="PROSITE" id="PS50931">
    <property type="entry name" value="HTH_LYSR"/>
    <property type="match status" value="1"/>
</dbReference>
<evidence type="ECO:0000256" key="3">
    <source>
        <dbReference type="ARBA" id="ARBA00023125"/>
    </source>
</evidence>
<dbReference type="RefSeq" id="WP_317561574.1">
    <property type="nucleotide sequence ID" value="NZ_JAWLIP010000006.1"/>
</dbReference>
<gene>
    <name evidence="6" type="ORF">R2G56_13275</name>
</gene>
<dbReference type="InterPro" id="IPR000847">
    <property type="entry name" value="LysR_HTH_N"/>
</dbReference>
<name>A0ABU4ALZ0_9HYPH</name>
<comment type="caution">
    <text evidence="6">The sequence shown here is derived from an EMBL/GenBank/DDBJ whole genome shotgun (WGS) entry which is preliminary data.</text>
</comment>
<evidence type="ECO:0000259" key="5">
    <source>
        <dbReference type="PROSITE" id="PS50931"/>
    </source>
</evidence>
<dbReference type="SUPFAM" id="SSF53850">
    <property type="entry name" value="Periplasmic binding protein-like II"/>
    <property type="match status" value="1"/>
</dbReference>
<dbReference type="CDD" id="cd05466">
    <property type="entry name" value="PBP2_LTTR_substrate"/>
    <property type="match status" value="1"/>
</dbReference>
<dbReference type="SUPFAM" id="SSF46785">
    <property type="entry name" value="Winged helix' DNA-binding domain"/>
    <property type="match status" value="1"/>
</dbReference>
<reference evidence="6 7" key="1">
    <citation type="submission" date="2023-10" db="EMBL/GenBank/DDBJ databases">
        <authorList>
            <person name="Venkata Ramana C."/>
            <person name="Sasikala C."/>
            <person name="Dhurka M."/>
        </authorList>
    </citation>
    <scope>NUCLEOTIDE SEQUENCE [LARGE SCALE GENOMIC DNA]</scope>
    <source>
        <strain evidence="6 7">KCTC 32151</strain>
    </source>
</reference>
<keyword evidence="7" id="KW-1185">Reference proteome</keyword>
<dbReference type="Gene3D" id="1.10.10.10">
    <property type="entry name" value="Winged helix-like DNA-binding domain superfamily/Winged helix DNA-binding domain"/>
    <property type="match status" value="1"/>
</dbReference>
<keyword evidence="2" id="KW-0805">Transcription regulation</keyword>
<proteinExistence type="inferred from homology"/>
<dbReference type="InterPro" id="IPR036390">
    <property type="entry name" value="WH_DNA-bd_sf"/>
</dbReference>
<keyword evidence="3" id="KW-0238">DNA-binding</keyword>
<dbReference type="Gene3D" id="3.40.190.290">
    <property type="match status" value="1"/>
</dbReference>
<dbReference type="Proteomes" id="UP001185659">
    <property type="component" value="Unassembled WGS sequence"/>
</dbReference>
<keyword evidence="4" id="KW-0804">Transcription</keyword>
<dbReference type="Pfam" id="PF00126">
    <property type="entry name" value="HTH_1"/>
    <property type="match status" value="1"/>
</dbReference>
<comment type="similarity">
    <text evidence="1">Belongs to the LysR transcriptional regulatory family.</text>
</comment>
<dbReference type="Pfam" id="PF03466">
    <property type="entry name" value="LysR_substrate"/>
    <property type="match status" value="1"/>
</dbReference>
<dbReference type="InterPro" id="IPR036388">
    <property type="entry name" value="WH-like_DNA-bd_sf"/>
</dbReference>
<evidence type="ECO:0000313" key="7">
    <source>
        <dbReference type="Proteomes" id="UP001185659"/>
    </source>
</evidence>
<protein>
    <submittedName>
        <fullName evidence="6">LysR family transcriptional regulator</fullName>
    </submittedName>
</protein>
<dbReference type="PANTHER" id="PTHR30346:SF9">
    <property type="entry name" value="LYSR FAMILY TRANSCRIPTIONAL REGULATOR"/>
    <property type="match status" value="1"/>
</dbReference>